<dbReference type="InterPro" id="IPR025287">
    <property type="entry name" value="WAK_GUB"/>
</dbReference>
<dbReference type="AlphaFoldDB" id="A0A5N6RGA7"/>
<evidence type="ECO:0000259" key="4">
    <source>
        <dbReference type="Pfam" id="PF13947"/>
    </source>
</evidence>
<evidence type="ECO:0000313" key="5">
    <source>
        <dbReference type="EMBL" id="KAE8077879.1"/>
    </source>
</evidence>
<dbReference type="Proteomes" id="UP000327013">
    <property type="component" value="Chromosome 6"/>
</dbReference>
<keyword evidence="2 3" id="KW-0732">Signal</keyword>
<dbReference type="EMBL" id="CM017326">
    <property type="protein sequence ID" value="KAE8077879.1"/>
    <property type="molecule type" value="Genomic_DNA"/>
</dbReference>
<accession>A0A5N6RGA7</accession>
<proteinExistence type="predicted"/>
<sequence length="251" mass="28760">MAREILMVIIVVVVLVLHQSCSAEDDSHICPASSCGNIHNISYPFRLEGDPKHCGDPRYTLSCENGQTVLNLYDGKYYVREINYNNYTIRVADPGIDQKDNYSFIPRYLLNKKNFSSGSPFEVFLPLTMVMLVNCEKPVNSPRYLNISTCSENGEYSSHSSLSHSKRYTYLVPRAHVGELEDLCQIEQTFVTSWPYKYLYDLRKISCTDLHNELLRGFELYWYLVYCGSCSYDNCHANEPNHVVCDPNIGA</sequence>
<dbReference type="GO" id="GO:0016020">
    <property type="term" value="C:membrane"/>
    <property type="evidence" value="ECO:0007669"/>
    <property type="project" value="UniProtKB-SubCell"/>
</dbReference>
<evidence type="ECO:0000256" key="2">
    <source>
        <dbReference type="ARBA" id="ARBA00022729"/>
    </source>
</evidence>
<dbReference type="PANTHER" id="PTHR33138">
    <property type="entry name" value="OS01G0690200 PROTEIN"/>
    <property type="match status" value="1"/>
</dbReference>
<dbReference type="PANTHER" id="PTHR33138:SF30">
    <property type="entry name" value="LEAF RUST 10 DISEASE-RESISTANCE LOCUS RECEPTOR-LIKE PROTEIN KINASE-LIKE 2.7"/>
    <property type="match status" value="1"/>
</dbReference>
<feature type="domain" description="Wall-associated receptor kinase galacturonan-binding" evidence="4">
    <location>
        <begin position="30"/>
        <end position="93"/>
    </location>
</feature>
<dbReference type="OrthoDB" id="1146903at2759"/>
<name>A0A5N6RGA7_9ROSI</name>
<evidence type="ECO:0000313" key="6">
    <source>
        <dbReference type="Proteomes" id="UP000327013"/>
    </source>
</evidence>
<protein>
    <recommendedName>
        <fullName evidence="4">Wall-associated receptor kinase galacturonan-binding domain-containing protein</fullName>
    </recommendedName>
</protein>
<dbReference type="Pfam" id="PF13947">
    <property type="entry name" value="GUB_WAK_bind"/>
    <property type="match status" value="1"/>
</dbReference>
<dbReference type="GO" id="GO:0030247">
    <property type="term" value="F:polysaccharide binding"/>
    <property type="evidence" value="ECO:0007669"/>
    <property type="project" value="InterPro"/>
</dbReference>
<comment type="subcellular location">
    <subcellularLocation>
        <location evidence="1">Membrane</location>
        <topology evidence="1">Single-pass membrane protein</topology>
    </subcellularLocation>
</comment>
<evidence type="ECO:0000256" key="1">
    <source>
        <dbReference type="ARBA" id="ARBA00004167"/>
    </source>
</evidence>
<gene>
    <name evidence="5" type="ORF">FH972_016397</name>
</gene>
<organism evidence="5 6">
    <name type="scientific">Carpinus fangiana</name>
    <dbReference type="NCBI Taxonomy" id="176857"/>
    <lineage>
        <taxon>Eukaryota</taxon>
        <taxon>Viridiplantae</taxon>
        <taxon>Streptophyta</taxon>
        <taxon>Embryophyta</taxon>
        <taxon>Tracheophyta</taxon>
        <taxon>Spermatophyta</taxon>
        <taxon>Magnoliopsida</taxon>
        <taxon>eudicotyledons</taxon>
        <taxon>Gunneridae</taxon>
        <taxon>Pentapetalae</taxon>
        <taxon>rosids</taxon>
        <taxon>fabids</taxon>
        <taxon>Fagales</taxon>
        <taxon>Betulaceae</taxon>
        <taxon>Carpinus</taxon>
    </lineage>
</organism>
<feature type="signal peptide" evidence="3">
    <location>
        <begin position="1"/>
        <end position="23"/>
    </location>
</feature>
<evidence type="ECO:0000256" key="3">
    <source>
        <dbReference type="SAM" id="SignalP"/>
    </source>
</evidence>
<keyword evidence="6" id="KW-1185">Reference proteome</keyword>
<reference evidence="5 6" key="1">
    <citation type="submission" date="2019-06" db="EMBL/GenBank/DDBJ databases">
        <title>A chromosomal-level reference genome of Carpinus fangiana (Coryloideae, Betulaceae).</title>
        <authorList>
            <person name="Yang X."/>
            <person name="Wang Z."/>
            <person name="Zhang L."/>
            <person name="Hao G."/>
            <person name="Liu J."/>
            <person name="Yang Y."/>
        </authorList>
    </citation>
    <scope>NUCLEOTIDE SEQUENCE [LARGE SCALE GENOMIC DNA]</scope>
    <source>
        <strain evidence="5">Cfa_2016G</strain>
        <tissue evidence="5">Leaf</tissue>
    </source>
</reference>
<feature type="chain" id="PRO_5024277517" description="Wall-associated receptor kinase galacturonan-binding domain-containing protein" evidence="3">
    <location>
        <begin position="24"/>
        <end position="251"/>
    </location>
</feature>